<organism evidence="2 3">
    <name type="scientific">Actinoallomurus acaciae</name>
    <dbReference type="NCBI Taxonomy" id="502577"/>
    <lineage>
        <taxon>Bacteria</taxon>
        <taxon>Bacillati</taxon>
        <taxon>Actinomycetota</taxon>
        <taxon>Actinomycetes</taxon>
        <taxon>Streptosporangiales</taxon>
        <taxon>Thermomonosporaceae</taxon>
        <taxon>Actinoallomurus</taxon>
    </lineage>
</organism>
<keyword evidence="1" id="KW-0472">Membrane</keyword>
<accession>A0ABV5YI18</accession>
<evidence type="ECO:0000313" key="3">
    <source>
        <dbReference type="Proteomes" id="UP001589627"/>
    </source>
</evidence>
<protein>
    <submittedName>
        <fullName evidence="2">Uncharacterized protein</fullName>
    </submittedName>
</protein>
<dbReference type="Proteomes" id="UP001589627">
    <property type="component" value="Unassembled WGS sequence"/>
</dbReference>
<reference evidence="2 3" key="1">
    <citation type="submission" date="2024-09" db="EMBL/GenBank/DDBJ databases">
        <authorList>
            <person name="Sun Q."/>
            <person name="Mori K."/>
        </authorList>
    </citation>
    <scope>NUCLEOTIDE SEQUENCE [LARGE SCALE GENOMIC DNA]</scope>
    <source>
        <strain evidence="2 3">TBRC 0563</strain>
    </source>
</reference>
<proteinExistence type="predicted"/>
<comment type="caution">
    <text evidence="2">The sequence shown here is derived from an EMBL/GenBank/DDBJ whole genome shotgun (WGS) entry which is preliminary data.</text>
</comment>
<feature type="non-terminal residue" evidence="2">
    <location>
        <position position="103"/>
    </location>
</feature>
<keyword evidence="1" id="KW-0812">Transmembrane</keyword>
<keyword evidence="1" id="KW-1133">Transmembrane helix</keyword>
<evidence type="ECO:0000256" key="1">
    <source>
        <dbReference type="SAM" id="Phobius"/>
    </source>
</evidence>
<gene>
    <name evidence="2" type="ORF">ACFFNX_21185</name>
</gene>
<name>A0ABV5YI18_9ACTN</name>
<dbReference type="RefSeq" id="WP_378204811.1">
    <property type="nucleotide sequence ID" value="NZ_JBHLZP010000154.1"/>
</dbReference>
<evidence type="ECO:0000313" key="2">
    <source>
        <dbReference type="EMBL" id="MFB9834704.1"/>
    </source>
</evidence>
<feature type="transmembrane region" description="Helical" evidence="1">
    <location>
        <begin position="24"/>
        <end position="44"/>
    </location>
</feature>
<sequence length="103" mass="10371">MPPAGLDAIDLPAAGRPMPGRGRWLAWCWGSFAVSVAVTAVVVAAGLSTAALFIEPLAQLAVFAALPAVRRLRLAGLLGDDRYRTVPAPAPAAATLAVAGPSG</sequence>
<dbReference type="EMBL" id="JBHLZP010000154">
    <property type="protein sequence ID" value="MFB9834704.1"/>
    <property type="molecule type" value="Genomic_DNA"/>
</dbReference>
<keyword evidence="3" id="KW-1185">Reference proteome</keyword>